<proteinExistence type="predicted"/>
<name>A0ACC2WVI5_9TREE</name>
<accession>A0ACC2WVI5</accession>
<evidence type="ECO:0000313" key="1">
    <source>
        <dbReference type="EMBL" id="KAJ9115310.1"/>
    </source>
</evidence>
<comment type="caution">
    <text evidence="1">The sequence shown here is derived from an EMBL/GenBank/DDBJ whole genome shotgun (WGS) entry which is preliminary data.</text>
</comment>
<sequence length="102" mass="11531">MTPFYANFGYHPLDPSAPTQPISNPMAKSHLEQLSDIRKELVKNLRRLKRTTPSLPPTMEINNSFHISRLEPFQEGHPGQVQQEPPPIIIEGENANTSQKGF</sequence>
<evidence type="ECO:0000313" key="2">
    <source>
        <dbReference type="Proteomes" id="UP001230649"/>
    </source>
</evidence>
<organism evidence="1 2">
    <name type="scientific">Naganishia adeliensis</name>
    <dbReference type="NCBI Taxonomy" id="92952"/>
    <lineage>
        <taxon>Eukaryota</taxon>
        <taxon>Fungi</taxon>
        <taxon>Dikarya</taxon>
        <taxon>Basidiomycota</taxon>
        <taxon>Agaricomycotina</taxon>
        <taxon>Tremellomycetes</taxon>
        <taxon>Filobasidiales</taxon>
        <taxon>Filobasidiaceae</taxon>
        <taxon>Naganishia</taxon>
    </lineage>
</organism>
<dbReference type="EMBL" id="JASBWS010000006">
    <property type="protein sequence ID" value="KAJ9115310.1"/>
    <property type="molecule type" value="Genomic_DNA"/>
</dbReference>
<keyword evidence="2" id="KW-1185">Reference proteome</keyword>
<reference evidence="1" key="1">
    <citation type="submission" date="2023-04" db="EMBL/GenBank/DDBJ databases">
        <title>Draft Genome sequencing of Naganishia species isolated from polar environments using Oxford Nanopore Technology.</title>
        <authorList>
            <person name="Leo P."/>
            <person name="Venkateswaran K."/>
        </authorList>
    </citation>
    <scope>NUCLEOTIDE SEQUENCE</scope>
    <source>
        <strain evidence="1">MNA-CCFEE 5262</strain>
    </source>
</reference>
<protein>
    <submittedName>
        <fullName evidence="1">Uncharacterized protein</fullName>
    </submittedName>
</protein>
<gene>
    <name evidence="1" type="ORF">QFC20_001178</name>
</gene>
<dbReference type="Proteomes" id="UP001230649">
    <property type="component" value="Unassembled WGS sequence"/>
</dbReference>